<proteinExistence type="predicted"/>
<feature type="transmembrane region" description="Helical" evidence="1">
    <location>
        <begin position="45"/>
        <end position="64"/>
    </location>
</feature>
<dbReference type="EMBL" id="JBAWSV010000002">
    <property type="protein sequence ID" value="MEI4829424.1"/>
    <property type="molecule type" value="Genomic_DNA"/>
</dbReference>
<keyword evidence="1" id="KW-0812">Transmembrane</keyword>
<dbReference type="Pfam" id="PF12670">
    <property type="entry name" value="DUF3792"/>
    <property type="match status" value="1"/>
</dbReference>
<dbReference type="RefSeq" id="WP_336481787.1">
    <property type="nucleotide sequence ID" value="NZ_JBAWSV010000002.1"/>
</dbReference>
<keyword evidence="3" id="KW-1185">Reference proteome</keyword>
<dbReference type="PROSITE" id="PS51257">
    <property type="entry name" value="PROKAR_LIPOPROTEIN"/>
    <property type="match status" value="1"/>
</dbReference>
<dbReference type="InterPro" id="IPR023804">
    <property type="entry name" value="DUF3792_TM"/>
</dbReference>
<keyword evidence="1" id="KW-1133">Transmembrane helix</keyword>
<sequence>MDGTKKISIAVGFGIVTLLIFACLASIIIALLLKFTNINEGTLSIALFVLAIMSTIIAGFVAGVKAQGKGWFVGGSTGVAFAILVFLVNYLGFSSALSKVQLLYQLVIIAASTIGGILGVNIGKRTTY</sequence>
<evidence type="ECO:0000313" key="2">
    <source>
        <dbReference type="EMBL" id="MEI4829424.1"/>
    </source>
</evidence>
<reference evidence="2 3" key="1">
    <citation type="submission" date="2024-01" db="EMBL/GenBank/DDBJ databases">
        <title>Seven novel Bacillus-like species.</title>
        <authorList>
            <person name="Liu G."/>
        </authorList>
    </citation>
    <scope>NUCLEOTIDE SEQUENCE [LARGE SCALE GENOMIC DNA]</scope>
    <source>
        <strain evidence="2 3">FJAT-53711</strain>
    </source>
</reference>
<feature type="transmembrane region" description="Helical" evidence="1">
    <location>
        <begin position="103"/>
        <end position="123"/>
    </location>
</feature>
<organism evidence="2 3">
    <name type="scientific">Bacillus yunxiaonensis</name>
    <dbReference type="NCBI Taxonomy" id="3127665"/>
    <lineage>
        <taxon>Bacteria</taxon>
        <taxon>Bacillati</taxon>
        <taxon>Bacillota</taxon>
        <taxon>Bacilli</taxon>
        <taxon>Bacillales</taxon>
        <taxon>Bacillaceae</taxon>
        <taxon>Bacillus</taxon>
    </lineage>
</organism>
<protein>
    <submittedName>
        <fullName evidence="2">TIGR04086 family membrane protein</fullName>
    </submittedName>
</protein>
<feature type="transmembrane region" description="Helical" evidence="1">
    <location>
        <begin position="7"/>
        <end position="33"/>
    </location>
</feature>
<dbReference type="NCBIfam" id="TIGR04086">
    <property type="entry name" value="TIGR04086_membr"/>
    <property type="match status" value="1"/>
</dbReference>
<gene>
    <name evidence="2" type="ORF">WAX78_08140</name>
</gene>
<dbReference type="Proteomes" id="UP001367922">
    <property type="component" value="Unassembled WGS sequence"/>
</dbReference>
<accession>A0ABU8FWA1</accession>
<evidence type="ECO:0000256" key="1">
    <source>
        <dbReference type="SAM" id="Phobius"/>
    </source>
</evidence>
<comment type="caution">
    <text evidence="2">The sequence shown here is derived from an EMBL/GenBank/DDBJ whole genome shotgun (WGS) entry which is preliminary data.</text>
</comment>
<feature type="transmembrane region" description="Helical" evidence="1">
    <location>
        <begin position="71"/>
        <end position="91"/>
    </location>
</feature>
<keyword evidence="1" id="KW-0472">Membrane</keyword>
<name>A0ABU8FWA1_9BACI</name>
<evidence type="ECO:0000313" key="3">
    <source>
        <dbReference type="Proteomes" id="UP001367922"/>
    </source>
</evidence>